<dbReference type="EMBL" id="AP009491">
    <property type="protein sequence ID" value="BAH18760.1"/>
    <property type="molecule type" value="Genomic_DNA"/>
</dbReference>
<reference evidence="1 2" key="1">
    <citation type="journal article" date="2009" name="J. Bacteriol.">
        <title>Complete genome sequence of Macrococcus caseolyticus strain JCSCS5402, reflecting the ancestral genome of the human-pathogenic staphylococci.</title>
        <authorList>
            <person name="Baba T."/>
            <person name="Kuwahara-Arai K."/>
            <person name="Uchiyama I."/>
            <person name="Takeuchi F."/>
            <person name="Ito T."/>
            <person name="Hiramatsu K."/>
        </authorList>
    </citation>
    <scope>NUCLEOTIDE SEQUENCE [LARGE SCALE GENOMIC DNA]</scope>
    <source>
        <strain evidence="1 2">JCSC5402</strain>
        <plasmid evidence="1 2">pMCCL7</plasmid>
    </source>
</reference>
<dbReference type="KEGG" id="mcl:MCCL_plsG0002"/>
<dbReference type="RefSeq" id="WP_012657565.1">
    <property type="nucleotide sequence ID" value="NC_012002.1"/>
</dbReference>
<protein>
    <submittedName>
        <fullName evidence="1">Truncated mobilization protein</fullName>
    </submittedName>
</protein>
<dbReference type="AlphaFoldDB" id="B9ECF2"/>
<dbReference type="HOGENOM" id="CLU_148063_0_0_9"/>
<name>B9ECF2_MACCJ</name>
<evidence type="ECO:0000313" key="1">
    <source>
        <dbReference type="EMBL" id="BAH18760.1"/>
    </source>
</evidence>
<dbReference type="Proteomes" id="UP000001383">
    <property type="component" value="Plasmid pMCCL7"/>
</dbReference>
<proteinExistence type="predicted"/>
<organism evidence="1 2">
    <name type="scientific">Macrococcus caseolyticus (strain JCSC5402)</name>
    <name type="common">Macrococcoides caseolyticum</name>
    <dbReference type="NCBI Taxonomy" id="458233"/>
    <lineage>
        <taxon>Bacteria</taxon>
        <taxon>Bacillati</taxon>
        <taxon>Bacillota</taxon>
        <taxon>Bacilli</taxon>
        <taxon>Bacillales</taxon>
        <taxon>Staphylococcaceae</taxon>
        <taxon>Macrococcoides</taxon>
    </lineage>
</organism>
<dbReference type="Pfam" id="PF21983">
    <property type="entry name" value="NikA-like"/>
    <property type="match status" value="1"/>
</dbReference>
<accession>B9ECF2</accession>
<sequence>MSEKKKKKSKIISFRVNEDEYEVIAGIAKSANMNVSEYLKIRALEGNIQQPKVSSEDLRAVVPDLTRLTGQIGRIGNNVNQSTKLLRSIGPYGFVSPKNFVELKEVFEKSNEEITGIREEVKAIWHTLK</sequence>
<keyword evidence="1" id="KW-0614">Plasmid</keyword>
<dbReference type="InterPro" id="IPR053842">
    <property type="entry name" value="NikA-like"/>
</dbReference>
<geneLocation type="plasmid" evidence="1 2">
    <name>pMCCL7</name>
</geneLocation>
<gene>
    <name evidence="1" type="ordered locus">MCCL_plsG0002</name>
</gene>
<dbReference type="OrthoDB" id="282886at2"/>
<evidence type="ECO:0000313" key="2">
    <source>
        <dbReference type="Proteomes" id="UP000001383"/>
    </source>
</evidence>